<keyword evidence="1" id="KW-1185">Reference proteome</keyword>
<accession>A0A9C6X8K3</accession>
<dbReference type="Proteomes" id="UP000504606">
    <property type="component" value="Unplaced"/>
</dbReference>
<organism evidence="1 2">
    <name type="scientific">Frankliniella occidentalis</name>
    <name type="common">Western flower thrips</name>
    <name type="synonym">Euthrips occidentalis</name>
    <dbReference type="NCBI Taxonomy" id="133901"/>
    <lineage>
        <taxon>Eukaryota</taxon>
        <taxon>Metazoa</taxon>
        <taxon>Ecdysozoa</taxon>
        <taxon>Arthropoda</taxon>
        <taxon>Hexapoda</taxon>
        <taxon>Insecta</taxon>
        <taxon>Pterygota</taxon>
        <taxon>Neoptera</taxon>
        <taxon>Paraneoptera</taxon>
        <taxon>Thysanoptera</taxon>
        <taxon>Terebrantia</taxon>
        <taxon>Thripoidea</taxon>
        <taxon>Thripidae</taxon>
        <taxon>Frankliniella</taxon>
    </lineage>
</organism>
<dbReference type="KEGG" id="foc:127751528"/>
<dbReference type="GeneID" id="127751528"/>
<dbReference type="AlphaFoldDB" id="A0A9C6X8K3"/>
<proteinExistence type="predicted"/>
<evidence type="ECO:0000313" key="2">
    <source>
        <dbReference type="RefSeq" id="XP_052131164.1"/>
    </source>
</evidence>
<evidence type="ECO:0000313" key="1">
    <source>
        <dbReference type="Proteomes" id="UP000504606"/>
    </source>
</evidence>
<sequence length="237" mass="26888">MDHSLEPQNAVNTSVISMGPYTAQPSRRPGCSNLLSTVALKRYIERALERVLEGRTNVHPHDCGMILDRLRESCVVDIMKREFPSKLCCTIGNDAVEETIATIEEDSALKADIKKSEIIKDNSQGNNNSQFSEPQLRHAPLPRKDVPAEVLYSLRGVQCSLCRQLFKGPDCLECLIEHTKEKHLDKASPRFLKRVREENSYKNLLGDGIMYCTCSMCIRIGFARLDKRYDVARRMCL</sequence>
<gene>
    <name evidence="2" type="primary">LOC127751528</name>
</gene>
<protein>
    <submittedName>
        <fullName evidence="2">Uncharacterized protein LOC127751528</fullName>
    </submittedName>
</protein>
<name>A0A9C6X8K3_FRAOC</name>
<reference evidence="2" key="1">
    <citation type="submission" date="2025-08" db="UniProtKB">
        <authorList>
            <consortium name="RefSeq"/>
        </authorList>
    </citation>
    <scope>IDENTIFICATION</scope>
    <source>
        <tissue evidence="2">Whole organism</tissue>
    </source>
</reference>
<dbReference type="RefSeq" id="XP_052131164.1">
    <property type="nucleotide sequence ID" value="XM_052275204.1"/>
</dbReference>